<protein>
    <submittedName>
        <fullName evidence="5">Superkiller protein 3</fullName>
    </submittedName>
</protein>
<dbReference type="Gene3D" id="1.25.40.10">
    <property type="entry name" value="Tetratricopeptide repeat domain"/>
    <property type="match status" value="6"/>
</dbReference>
<dbReference type="GO" id="GO:0055087">
    <property type="term" value="C:Ski complex"/>
    <property type="evidence" value="ECO:0007669"/>
    <property type="project" value="InterPro"/>
</dbReference>
<feature type="repeat" description="TPR" evidence="3">
    <location>
        <begin position="461"/>
        <end position="494"/>
    </location>
</feature>
<proteinExistence type="predicted"/>
<dbReference type="Proteomes" id="UP001320420">
    <property type="component" value="Unassembled WGS sequence"/>
</dbReference>
<keyword evidence="6" id="KW-1185">Reference proteome</keyword>
<sequence length="1422" mass="158086">MSSSKNALKAINDAIRNKKWDEATDQAKNLIGRDPENYQAHVFLAFASDKKGDSARAEEAYTTATRIKPNDTQAWQGLVKLYETLGPKSLDRYQKAALKLADIFGQTNEMYKCQDVIDKFIDFARAHGDRLQYVQALETILPDSPIYPTLEGRVPHPAKTFDTIAQILEVEEKKRINTLIGERRTRIGAKINQVTQDVNREVLSQSKLGYIYQQLTLWSNDDDIRRQYEEKLLQFRYDLLLATLPAEKAPHLEVVGKLANDMVIINHPFKLAWDIALEWQDVKEIQDYDFHVLNRYCTHFPASDLCRVLTGFMTSNLSPFPKLETDPSTTKASTPGENQDEDESEDDEDGGAPTLVIPLTDEDRLLMMTEGVSSTKSLLAYRLMGEYYQHLEEHESNVELMRKAMNIMTTETQKTGKVFTNTHQAFMLYLGTALVFYQSPRNHGEAKSLFDKVLEVDPSSTAAMIGVGLIYEEEEEFDQAIEFLERALKNNASNLRVRAEVAWLYALKGDHIRGKSELESVLESATGQTVSKELLAQTRYRLGQCIWNIDPSKSARKSRSGAYAYFLDALKSDYSFAPAYTSLGIYYADYAKDKRRARKCFLQAVELSTSEVESAERLARSFADDGDWDRVELVAQRVVDSGKVRPPPGSKKKGISWPLSALGVAELNKQDYNKAIVSFQHALRIAPDDYHSWVGLGEAYHSSGRYIAATKAIQNAQKLEETADGRTLGDTWFTKYMLANVKREIGDYDDSISLYREVIQDRPDEEGVIIAMLQTLVDNAFDCIEKGLFGKAVELANGTIDSALSVPADTINNFNFWKAIGDACSVFSSIQSRLDDFPTENVCLLIPFGEDAEAAYTTLQDVDGVDSNVVLAKGIFADDEQLGVDLTRSLHATILAHKRAIHVSAHDVHAQAIAYYNLGWAENRAHQCLPARIRSQSSRYQKAAVRCFKRAIELEAGNPDFWNSLGVVTSEINPAVAQHAFVRSLYLNERSPHTWTNLGALALLQDDIQLANEAFTRAQSNDPDYAHAWLGQGFVALLYGDAKEARGLFTHAMDIAETSSLLTRRQYSVSLFDHIVTAPANLSVISLIHPLFALIQLQGLDPQELAYQHLSTLFHERTDDSTRAISTLAKACEKLEADYEATESPRSLGRFILAKTDLARSYLAAGRFVDAAEAGKTTLELSGDSSSNELDAEQRRPARLSAHLTIGLAKYFSKKADDAVGYLEAALEESDGNPDAVCVLAQILWATDTEEARDKARTALFEVIEKDSGHVESVLLLGVIALLDDDEESLEAVVSELHTLRTKETLSDADHSRIGEVLRAVAACSKDDTETAVLNQVQNDVMLYPHLPHGWSRLAEIGGDEYSAEMALNVALKSVPPRGVLDTIDLAHAYSGTTKVADAQKAIMLAPWASNGWESLGSATAS</sequence>
<dbReference type="EMBL" id="JAKJXP020000029">
    <property type="protein sequence ID" value="KAK7753401.1"/>
    <property type="molecule type" value="Genomic_DNA"/>
</dbReference>
<feature type="region of interest" description="Disordered" evidence="4">
    <location>
        <begin position="320"/>
        <end position="354"/>
    </location>
</feature>
<gene>
    <name evidence="5" type="primary">SKI3</name>
    <name evidence="5" type="ORF">SLS62_004692</name>
</gene>
<dbReference type="Pfam" id="PF18833">
    <property type="entry name" value="TPR_22"/>
    <property type="match status" value="1"/>
</dbReference>
<dbReference type="InterPro" id="IPR039226">
    <property type="entry name" value="Ski3/TTC37"/>
</dbReference>
<dbReference type="Pfam" id="PF13432">
    <property type="entry name" value="TPR_16"/>
    <property type="match status" value="3"/>
</dbReference>
<evidence type="ECO:0000313" key="6">
    <source>
        <dbReference type="Proteomes" id="UP001320420"/>
    </source>
</evidence>
<organism evidence="5 6">
    <name type="scientific">Diatrype stigma</name>
    <dbReference type="NCBI Taxonomy" id="117547"/>
    <lineage>
        <taxon>Eukaryota</taxon>
        <taxon>Fungi</taxon>
        <taxon>Dikarya</taxon>
        <taxon>Ascomycota</taxon>
        <taxon>Pezizomycotina</taxon>
        <taxon>Sordariomycetes</taxon>
        <taxon>Xylariomycetidae</taxon>
        <taxon>Xylariales</taxon>
        <taxon>Diatrypaceae</taxon>
        <taxon>Diatrype</taxon>
    </lineage>
</organism>
<dbReference type="PANTHER" id="PTHR15704">
    <property type="entry name" value="SUPERKILLER 3 PROTEIN-RELATED"/>
    <property type="match status" value="1"/>
</dbReference>
<feature type="repeat" description="TPR" evidence="3">
    <location>
        <begin position="656"/>
        <end position="689"/>
    </location>
</feature>
<dbReference type="Pfam" id="PF14559">
    <property type="entry name" value="TPR_19"/>
    <property type="match status" value="1"/>
</dbReference>
<dbReference type="InterPro" id="IPR011990">
    <property type="entry name" value="TPR-like_helical_dom_sf"/>
</dbReference>
<feature type="compositionally biased region" description="Polar residues" evidence="4">
    <location>
        <begin position="326"/>
        <end position="336"/>
    </location>
</feature>
<dbReference type="SMART" id="SM00028">
    <property type="entry name" value="TPR"/>
    <property type="match status" value="12"/>
</dbReference>
<evidence type="ECO:0000256" key="4">
    <source>
        <dbReference type="SAM" id="MobiDB-lite"/>
    </source>
</evidence>
<evidence type="ECO:0000256" key="3">
    <source>
        <dbReference type="PROSITE-ProRule" id="PRU00339"/>
    </source>
</evidence>
<dbReference type="InterPro" id="IPR019734">
    <property type="entry name" value="TPR_rpt"/>
</dbReference>
<evidence type="ECO:0000256" key="2">
    <source>
        <dbReference type="ARBA" id="ARBA00022803"/>
    </source>
</evidence>
<evidence type="ECO:0000313" key="5">
    <source>
        <dbReference type="EMBL" id="KAK7753401.1"/>
    </source>
</evidence>
<accession>A0AAN9UT00</accession>
<keyword evidence="2 3" id="KW-0802">TPR repeat</keyword>
<reference evidence="5 6" key="1">
    <citation type="submission" date="2024-02" db="EMBL/GenBank/DDBJ databases">
        <title>De novo assembly and annotation of 12 fungi associated with fruit tree decline syndrome in Ontario, Canada.</title>
        <authorList>
            <person name="Sulman M."/>
            <person name="Ellouze W."/>
            <person name="Ilyukhin E."/>
        </authorList>
    </citation>
    <scope>NUCLEOTIDE SEQUENCE [LARGE SCALE GENOMIC DNA]</scope>
    <source>
        <strain evidence="5 6">M11/M66-122</strain>
    </source>
</reference>
<dbReference type="PROSITE" id="PS50005">
    <property type="entry name" value="TPR"/>
    <property type="match status" value="3"/>
</dbReference>
<feature type="repeat" description="TPR" evidence="3">
    <location>
        <begin position="992"/>
        <end position="1025"/>
    </location>
</feature>
<dbReference type="SUPFAM" id="SSF48452">
    <property type="entry name" value="TPR-like"/>
    <property type="match status" value="5"/>
</dbReference>
<comment type="caution">
    <text evidence="5">The sequence shown here is derived from an EMBL/GenBank/DDBJ whole genome shotgun (WGS) entry which is preliminary data.</text>
</comment>
<keyword evidence="1" id="KW-0677">Repeat</keyword>
<name>A0AAN9UT00_9PEZI</name>
<dbReference type="GO" id="GO:0006401">
    <property type="term" value="P:RNA catabolic process"/>
    <property type="evidence" value="ECO:0007669"/>
    <property type="project" value="InterPro"/>
</dbReference>
<feature type="compositionally biased region" description="Acidic residues" evidence="4">
    <location>
        <begin position="338"/>
        <end position="350"/>
    </location>
</feature>
<dbReference type="InterPro" id="IPR040962">
    <property type="entry name" value="TPR_22"/>
</dbReference>
<dbReference type="PANTHER" id="PTHR15704:SF7">
    <property type="entry name" value="SUPERKILLER COMPLEX PROTEIN 3"/>
    <property type="match status" value="1"/>
</dbReference>
<evidence type="ECO:0000256" key="1">
    <source>
        <dbReference type="ARBA" id="ARBA00022737"/>
    </source>
</evidence>